<dbReference type="Proteomes" id="UP000221961">
    <property type="component" value="Chromosome"/>
</dbReference>
<protein>
    <submittedName>
        <fullName evidence="3">DUF1918 domain-containing protein</fullName>
    </submittedName>
</protein>
<reference evidence="3 4" key="1">
    <citation type="submission" date="2017-10" db="EMBL/GenBank/DDBJ databases">
        <title>Comparative genomics between pathogenic Norcardia.</title>
        <authorList>
            <person name="Zeng L."/>
        </authorList>
    </citation>
    <scope>NUCLEOTIDE SEQUENCE [LARGE SCALE GENOMIC DNA]</scope>
    <source>
        <strain evidence="3 4">NC_YFY_NT001</strain>
    </source>
</reference>
<evidence type="ECO:0000313" key="3">
    <source>
        <dbReference type="EMBL" id="ATL65588.1"/>
    </source>
</evidence>
<proteinExistence type="predicted"/>
<dbReference type="SUPFAM" id="SSF50118">
    <property type="entry name" value="Cell growth inhibitor/plasmid maintenance toxic component"/>
    <property type="match status" value="1"/>
</dbReference>
<accession>A0A291RE49</accession>
<name>A0A291RE49_9NOCA</name>
<feature type="domain" description="DUF1918" evidence="2">
    <location>
        <begin position="9"/>
        <end position="64"/>
    </location>
</feature>
<evidence type="ECO:0000256" key="1">
    <source>
        <dbReference type="SAM" id="MobiDB-lite"/>
    </source>
</evidence>
<dbReference type="KEGG" id="ntp:CRH09_04555"/>
<dbReference type="Gene3D" id="2.30.30.440">
    <property type="entry name" value="Domain of unknown function DUF1918"/>
    <property type="match status" value="1"/>
</dbReference>
<evidence type="ECO:0000313" key="4">
    <source>
        <dbReference type="Proteomes" id="UP000221961"/>
    </source>
</evidence>
<dbReference type="EMBL" id="CP023778">
    <property type="protein sequence ID" value="ATL65588.1"/>
    <property type="molecule type" value="Genomic_DNA"/>
</dbReference>
<sequence length="71" mass="7491">MRGNFADAIVHTSPEDNPNGTGEVVEVRGEDGKAAYFVRFEEGDDGLVVDGDEGLVVPGADCIVSPLRCEP</sequence>
<dbReference type="GeneID" id="88356706"/>
<organism evidence="3 4">
    <name type="scientific">Nocardia terpenica</name>
    <dbReference type="NCBI Taxonomy" id="455432"/>
    <lineage>
        <taxon>Bacteria</taxon>
        <taxon>Bacillati</taxon>
        <taxon>Actinomycetota</taxon>
        <taxon>Actinomycetes</taxon>
        <taxon>Mycobacteriales</taxon>
        <taxon>Nocardiaceae</taxon>
        <taxon>Nocardia</taxon>
    </lineage>
</organism>
<gene>
    <name evidence="3" type="ORF">CRH09_04555</name>
</gene>
<dbReference type="Pfam" id="PF08940">
    <property type="entry name" value="DUF1918"/>
    <property type="match status" value="1"/>
</dbReference>
<evidence type="ECO:0000259" key="2">
    <source>
        <dbReference type="Pfam" id="PF08940"/>
    </source>
</evidence>
<dbReference type="RefSeq" id="WP_098692860.1">
    <property type="nucleotide sequence ID" value="NZ_CP023778.1"/>
</dbReference>
<feature type="region of interest" description="Disordered" evidence="1">
    <location>
        <begin position="1"/>
        <end position="23"/>
    </location>
</feature>
<dbReference type="InterPro" id="IPR015035">
    <property type="entry name" value="DUF1918"/>
</dbReference>
<dbReference type="AlphaFoldDB" id="A0A291RE49"/>